<dbReference type="InterPro" id="IPR054300">
    <property type="entry name" value="OB_DPOA2"/>
</dbReference>
<sequence length="516" mass="57261">MAENDLLNEFGEFGVTPSPKVLNKCIELLEKYGISPETFVNCWLGFSTTKLDGEAPSLETLFTFDKDVLSKEKFSKTRVKHSSSLSKFSTRNNAGEVVNKYPAGEVSLDWTRSNERWEPKILHHGTAETKLTTKYNYMFSRLRDKYDVIEDQISTTGALLAGKLQIEEFVSNNNPNAEKFHTIGRICCDATSGSRLNTSSLLLEGTRDVSSGQSVPLDVSHLKEFSFFPGQVVAVEGSNPTGKKMIVTAVTTPPINPVFKTDVSLQGPMNVLVACGPFTPSDDLEFAPLVELIQQINTILPHLVFILGPFVDVKNKKIETGDLDYTYQEQFDIVLKELQTKISNTVQVCVIPSWRDVHHRTVYPTPPFQQESKIPNFHFFSDPCILNVSGVFIGITSTDILFHLSKEEIAVAPPGSDRLGRLVSHLFSQQSFYPLNPAAEEMSVDLEHADDFCKLPFTPHLLLVPSDLRHFIKNANGCVVVNTERAVKGVSGGTYARLQITGEGSSVQVKAEIVRI</sequence>
<keyword evidence="5" id="KW-0539">Nucleus</keyword>
<accession>A0A4Y7LZL7</accession>
<evidence type="ECO:0000256" key="4">
    <source>
        <dbReference type="ARBA" id="ARBA00022705"/>
    </source>
</evidence>
<dbReference type="Pfam" id="PF22062">
    <property type="entry name" value="OB_DPOA2"/>
    <property type="match status" value="1"/>
</dbReference>
<proteinExistence type="evidence at transcript level"/>
<dbReference type="Gene3D" id="3.60.21.60">
    <property type="match status" value="2"/>
</dbReference>
<dbReference type="PIRSF" id="PIRSF018300">
    <property type="entry name" value="DNA_pol_alph_2"/>
    <property type="match status" value="1"/>
</dbReference>
<feature type="domain" description="DNA polymerase alpha subunit B OB" evidence="8">
    <location>
        <begin position="147"/>
        <end position="250"/>
    </location>
</feature>
<dbReference type="Pfam" id="PF04042">
    <property type="entry name" value="DNA_pol_E_B"/>
    <property type="match status" value="1"/>
</dbReference>
<dbReference type="PANTHER" id="PTHR23061:SF12">
    <property type="entry name" value="DNA POLYMERASE ALPHA SUBUNIT B"/>
    <property type="match status" value="1"/>
</dbReference>
<evidence type="ECO:0000259" key="6">
    <source>
        <dbReference type="Pfam" id="PF04042"/>
    </source>
</evidence>
<dbReference type="InterPro" id="IPR013627">
    <property type="entry name" value="Pol_alpha_B_N"/>
</dbReference>
<reference evidence="9" key="1">
    <citation type="submission" date="2018-08" db="EMBL/GenBank/DDBJ databases">
        <authorList>
            <person name="Cornetti L."/>
        </authorList>
    </citation>
    <scope>NUCLEOTIDE SEQUENCE</scope>
    <source>
        <strain evidence="9">OM-SAIQ-clone2</strain>
    </source>
</reference>
<comment type="subcellular location">
    <subcellularLocation>
        <location evidence="1">Nucleus</location>
    </subcellularLocation>
</comment>
<dbReference type="InterPro" id="IPR007185">
    <property type="entry name" value="DNA_pol_a/d/e_bsu"/>
</dbReference>
<dbReference type="InterPro" id="IPR016722">
    <property type="entry name" value="DNA_pol_alpha_bsu"/>
</dbReference>
<evidence type="ECO:0000256" key="2">
    <source>
        <dbReference type="ARBA" id="ARBA00007299"/>
    </source>
</evidence>
<dbReference type="InterPro" id="IPR043034">
    <property type="entry name" value="DNA_pol_alpha_B_N_sf"/>
</dbReference>
<evidence type="ECO:0000259" key="8">
    <source>
        <dbReference type="Pfam" id="PF22062"/>
    </source>
</evidence>
<dbReference type="Gene3D" id="1.10.8.530">
    <property type="entry name" value="DNA polymerase alpha-primase, subunit B, N-terminal domain"/>
    <property type="match status" value="1"/>
</dbReference>
<keyword evidence="4" id="KW-0235">DNA replication</keyword>
<evidence type="ECO:0000259" key="7">
    <source>
        <dbReference type="Pfam" id="PF08418"/>
    </source>
</evidence>
<dbReference type="GO" id="GO:0003677">
    <property type="term" value="F:DNA binding"/>
    <property type="evidence" value="ECO:0007669"/>
    <property type="project" value="InterPro"/>
</dbReference>
<feature type="domain" description="DNA polymerase alpha subunit B N-terminal" evidence="7">
    <location>
        <begin position="5"/>
        <end position="71"/>
    </location>
</feature>
<evidence type="ECO:0000256" key="3">
    <source>
        <dbReference type="ARBA" id="ARBA00018596"/>
    </source>
</evidence>
<protein>
    <recommendedName>
        <fullName evidence="3">DNA polymerase alpha subunit B</fullName>
    </recommendedName>
</protein>
<dbReference type="GO" id="GO:0006270">
    <property type="term" value="P:DNA replication initiation"/>
    <property type="evidence" value="ECO:0007669"/>
    <property type="project" value="TreeGrafter"/>
</dbReference>
<evidence type="ECO:0000256" key="5">
    <source>
        <dbReference type="ARBA" id="ARBA00023242"/>
    </source>
</evidence>
<dbReference type="EMBL" id="LR003376">
    <property type="protein sequence ID" value="SVE72995.1"/>
    <property type="molecule type" value="mRNA"/>
</dbReference>
<dbReference type="Pfam" id="PF08418">
    <property type="entry name" value="Pol_alpha_B_N"/>
    <property type="match status" value="1"/>
</dbReference>
<dbReference type="AlphaFoldDB" id="A0A4Y7LZL7"/>
<gene>
    <name evidence="9" type="primary">EOG090X07VJ</name>
</gene>
<dbReference type="GO" id="GO:0005658">
    <property type="term" value="C:alpha DNA polymerase:primase complex"/>
    <property type="evidence" value="ECO:0007669"/>
    <property type="project" value="TreeGrafter"/>
</dbReference>
<name>A0A4Y7LZL7_9CRUS</name>
<dbReference type="PANTHER" id="PTHR23061">
    <property type="entry name" value="DNA POLYMERASE 2 ALPHA 70 KDA SUBUNIT"/>
    <property type="match status" value="1"/>
</dbReference>
<organism evidence="9">
    <name type="scientific">Ceriodaphnia reticulata</name>
    <dbReference type="NCBI Taxonomy" id="302197"/>
    <lineage>
        <taxon>Eukaryota</taxon>
        <taxon>Metazoa</taxon>
        <taxon>Ecdysozoa</taxon>
        <taxon>Arthropoda</taxon>
        <taxon>Crustacea</taxon>
        <taxon>Branchiopoda</taxon>
        <taxon>Diplostraca</taxon>
        <taxon>Cladocera</taxon>
        <taxon>Anomopoda</taxon>
        <taxon>Daphniidae</taxon>
        <taxon>Ceriodaphnia</taxon>
    </lineage>
</organism>
<evidence type="ECO:0000313" key="9">
    <source>
        <dbReference type="EMBL" id="SVE72995.1"/>
    </source>
</evidence>
<feature type="domain" description="DNA polymerase alpha/delta/epsilon subunit B" evidence="6">
    <location>
        <begin position="271"/>
        <end position="473"/>
    </location>
</feature>
<comment type="similarity">
    <text evidence="2">Belongs to the DNA polymerase alpha subunit B family.</text>
</comment>
<evidence type="ECO:0000256" key="1">
    <source>
        <dbReference type="ARBA" id="ARBA00004123"/>
    </source>
</evidence>